<dbReference type="Pfam" id="PF12813">
    <property type="entry name" value="XPG_I_2"/>
    <property type="match status" value="1"/>
</dbReference>
<dbReference type="PANTHER" id="PTHR15665:SF1">
    <property type="entry name" value="PROTEIN ASTEROID HOMOLOG 1"/>
    <property type="match status" value="1"/>
</dbReference>
<evidence type="ECO:0000313" key="4">
    <source>
        <dbReference type="EMBL" id="ORX48422.1"/>
    </source>
</evidence>
<dbReference type="SUPFAM" id="SSF88723">
    <property type="entry name" value="PIN domain-like"/>
    <property type="match status" value="1"/>
</dbReference>
<keyword evidence="5" id="KW-1185">Reference proteome</keyword>
<dbReference type="EMBL" id="MCFH01000027">
    <property type="protein sequence ID" value="ORX48422.1"/>
    <property type="molecule type" value="Genomic_DNA"/>
</dbReference>
<evidence type="ECO:0000259" key="3">
    <source>
        <dbReference type="Pfam" id="PF12813"/>
    </source>
</evidence>
<proteinExistence type="inferred from homology"/>
<comment type="similarity">
    <text evidence="1">Belongs to the asteroid family.</text>
</comment>
<sequence length="874" mass="103028">MGIKGLTTFTNKCFEEFAISKENLLKEKIKELEKKNDNSKEIKDILKTLEKELLINKKKQNEKCLSFDINMNLFNSLSLESDLKKIQYPKINKDGKLSLIIDANSFFFYFSSKINWVTCDYSNFIEFLKFYVRIFISIKDVKNIFFIFDGIEPINKINSGTSIKRIKSKGKRIFNKVKNSVVNNNIRANYDDMVIAYNPLYPPPLTIIIYMQELRKISKNLKDFKFPVNLKVIQAEYEADVIVAKYARKYNGFIIGNDSDYLIYESPGYIPLDSITLPEMKKIKYPCKKKWKIECTLWKIKSLCDILDFPSLYLPVFGTLCGNDYIDSFKIPMSFVKEYTETLINYYIVDKIEYENYDSKEILRVINKNVNIFNDKDTLKEALDDFPKLKYKINEIIRTNANKANTKKKKVNVIPIKDEDLNNIATIIYKKNYMKVLVEYLKKKISKSEKRVISNTSNSSISQEREYNKVKLIKALILDIAKDKNESEEKYQKLYDLAKVYISNDEFIEKQNFSEFINQKNINKISDYFYKGLFYGKEVKVLKYKTFHCSPYLENVFNDSCWEITNKLRKKLYSILFSLYGCDNENKSVTIEEYKRKKIELHEDEIDEIEESYDDEKVNSVFITVEETNPSIINPKTRELKYFINKYVKEDIIINLKNIGITEKEKFALYKKIFYSSNMKMNGVKKIFIPIATSIRFFIIETYKRNKLNAITEHELTALIASIVSSMSNLLGVQNTRNNNSSLKVTNKTSPLPKNKVSKMTLHFIHRFSEFQNIIFLNIFILSALTLLDSPFLNNKSNMINHFHEYCWAYGFHKFLEYFKTLDFLHNGKGEKEGPFHSNFLNNEFKMILNAVIENINHYIIINKEKPFLKYYLK</sequence>
<reference evidence="4 5" key="2">
    <citation type="submission" date="2016-08" db="EMBL/GenBank/DDBJ databases">
        <title>Pervasive Adenine N6-methylation of Active Genes in Fungi.</title>
        <authorList>
            <consortium name="DOE Joint Genome Institute"/>
            <person name="Mondo S.J."/>
            <person name="Dannebaum R.O."/>
            <person name="Kuo R.C."/>
            <person name="Labutti K."/>
            <person name="Haridas S."/>
            <person name="Kuo A."/>
            <person name="Salamov A."/>
            <person name="Ahrendt S.R."/>
            <person name="Lipzen A."/>
            <person name="Sullivan W."/>
            <person name="Andreopoulos W.B."/>
            <person name="Clum A."/>
            <person name="Lindquist E."/>
            <person name="Daum C."/>
            <person name="Ramamoorthy G.K."/>
            <person name="Gryganskyi A."/>
            <person name="Culley D."/>
            <person name="Magnuson J.K."/>
            <person name="James T.Y."/>
            <person name="O'Malley M.A."/>
            <person name="Stajich J.E."/>
            <person name="Spatafora J.W."/>
            <person name="Visel A."/>
            <person name="Grigoriev I.V."/>
        </authorList>
    </citation>
    <scope>NUCLEOTIDE SEQUENCE [LARGE SCALE GENOMIC DNA]</scope>
    <source>
        <strain evidence="5">finn</strain>
    </source>
</reference>
<dbReference type="AlphaFoldDB" id="A0A1Y1V6N5"/>
<evidence type="ECO:0000313" key="5">
    <source>
        <dbReference type="Proteomes" id="UP000193719"/>
    </source>
</evidence>
<name>A0A1Y1V6N5_9FUNG</name>
<protein>
    <recommendedName>
        <fullName evidence="3">Asteroid domain-containing protein</fullName>
    </recommendedName>
</protein>
<gene>
    <name evidence="4" type="ORF">BCR36DRAFT_413184</name>
</gene>
<dbReference type="InterPro" id="IPR039436">
    <property type="entry name" value="Asteroid_dom"/>
</dbReference>
<evidence type="ECO:0000256" key="2">
    <source>
        <dbReference type="SAM" id="Coils"/>
    </source>
</evidence>
<dbReference type="PANTHER" id="PTHR15665">
    <property type="entry name" value="ASTEROID PROTEIN"/>
    <property type="match status" value="1"/>
</dbReference>
<organism evidence="4 5">
    <name type="scientific">Piromyces finnis</name>
    <dbReference type="NCBI Taxonomy" id="1754191"/>
    <lineage>
        <taxon>Eukaryota</taxon>
        <taxon>Fungi</taxon>
        <taxon>Fungi incertae sedis</taxon>
        <taxon>Chytridiomycota</taxon>
        <taxon>Chytridiomycota incertae sedis</taxon>
        <taxon>Neocallimastigomycetes</taxon>
        <taxon>Neocallimastigales</taxon>
        <taxon>Neocallimastigaceae</taxon>
        <taxon>Piromyces</taxon>
    </lineage>
</organism>
<accession>A0A1Y1V6N5</accession>
<evidence type="ECO:0000256" key="1">
    <source>
        <dbReference type="ARBA" id="ARBA00007398"/>
    </source>
</evidence>
<dbReference type="Gene3D" id="3.40.50.1010">
    <property type="entry name" value="5'-nuclease"/>
    <property type="match status" value="1"/>
</dbReference>
<dbReference type="InterPro" id="IPR029060">
    <property type="entry name" value="PIN-like_dom_sf"/>
</dbReference>
<keyword evidence="2" id="KW-0175">Coiled coil</keyword>
<reference evidence="4 5" key="1">
    <citation type="submission" date="2016-08" db="EMBL/GenBank/DDBJ databases">
        <title>Genomes of anaerobic fungi encode conserved fungal cellulosomes for biomass hydrolysis.</title>
        <authorList>
            <consortium name="DOE Joint Genome Institute"/>
            <person name="Haitjema C.H."/>
            <person name="Gilmore S.P."/>
            <person name="Henske J.K."/>
            <person name="Solomon K.V."/>
            <person name="De Groot R."/>
            <person name="Kuo A."/>
            <person name="Mondo S.J."/>
            <person name="Salamov A.A."/>
            <person name="Labutti K."/>
            <person name="Zhao Z."/>
            <person name="Chiniquy J."/>
            <person name="Barry K."/>
            <person name="Brewer H.M."/>
            <person name="Purvine S.O."/>
            <person name="Wright A.T."/>
            <person name="Boxma B."/>
            <person name="Van Alen T."/>
            <person name="Hackstein J.H."/>
            <person name="Baker S.E."/>
            <person name="Grigoriev I.V."/>
            <person name="O'Malley M.A."/>
        </authorList>
    </citation>
    <scope>NUCLEOTIDE SEQUENCE [LARGE SCALE GENOMIC DNA]</scope>
    <source>
        <strain evidence="5">finn</strain>
    </source>
</reference>
<dbReference type="InterPro" id="IPR026832">
    <property type="entry name" value="Asteroid"/>
</dbReference>
<comment type="caution">
    <text evidence="4">The sequence shown here is derived from an EMBL/GenBank/DDBJ whole genome shotgun (WGS) entry which is preliminary data.</text>
</comment>
<feature type="coiled-coil region" evidence="2">
    <location>
        <begin position="15"/>
        <end position="52"/>
    </location>
</feature>
<dbReference type="STRING" id="1754191.A0A1Y1V6N5"/>
<feature type="domain" description="Asteroid" evidence="3">
    <location>
        <begin position="226"/>
        <end position="313"/>
    </location>
</feature>
<dbReference type="Proteomes" id="UP000193719">
    <property type="component" value="Unassembled WGS sequence"/>
</dbReference>
<dbReference type="OrthoDB" id="2107847at2759"/>